<feature type="site" description="Transition state stabilizer" evidence="7">
    <location>
        <position position="135"/>
    </location>
</feature>
<dbReference type="GO" id="GO:0016114">
    <property type="term" value="P:terpenoid biosynthetic process"/>
    <property type="evidence" value="ECO:0007669"/>
    <property type="project" value="InterPro"/>
</dbReference>
<gene>
    <name evidence="7" type="primary">ispF</name>
    <name evidence="10" type="ORF">SAMN05421771_1837</name>
</gene>
<evidence type="ECO:0000256" key="4">
    <source>
        <dbReference type="ARBA" id="ARBA00022723"/>
    </source>
</evidence>
<dbReference type="STRING" id="474950.SAMN05421771_1837"/>
<dbReference type="Gene3D" id="3.30.1330.50">
    <property type="entry name" value="2-C-methyl-D-erythritol 2,4-cyclodiphosphate synthase"/>
    <property type="match status" value="1"/>
</dbReference>
<dbReference type="SUPFAM" id="SSF69765">
    <property type="entry name" value="IpsF-like"/>
    <property type="match status" value="1"/>
</dbReference>
<protein>
    <recommendedName>
        <fullName evidence="3 7">2-C-methyl-D-erythritol 2,4-cyclodiphosphate synthase</fullName>
        <shortName evidence="7">MECDP-synthase</shortName>
        <shortName evidence="7">MECPP-synthase</shortName>
        <shortName evidence="7">MECPS</shortName>
        <ecNumber evidence="3 7">4.6.1.12</ecNumber>
    </recommendedName>
</protein>
<evidence type="ECO:0000256" key="2">
    <source>
        <dbReference type="ARBA" id="ARBA00004709"/>
    </source>
</evidence>
<dbReference type="PROSITE" id="PS01350">
    <property type="entry name" value="ISPF"/>
    <property type="match status" value="1"/>
</dbReference>
<reference evidence="10 11" key="1">
    <citation type="submission" date="2016-10" db="EMBL/GenBank/DDBJ databases">
        <authorList>
            <person name="de Groot N.N."/>
        </authorList>
    </citation>
    <scope>NUCLEOTIDE SEQUENCE [LARGE SCALE GENOMIC DNA]</scope>
    <source>
        <strain evidence="10 11">DSM 21001</strain>
    </source>
</reference>
<evidence type="ECO:0000313" key="10">
    <source>
        <dbReference type="EMBL" id="SFS10722.1"/>
    </source>
</evidence>
<evidence type="ECO:0000256" key="7">
    <source>
        <dbReference type="HAMAP-Rule" id="MF_00107"/>
    </source>
</evidence>
<keyword evidence="4 7" id="KW-0479">Metal-binding</keyword>
<dbReference type="PANTHER" id="PTHR43181:SF1">
    <property type="entry name" value="2-C-METHYL-D-ERYTHRITOL 2,4-CYCLODIPHOSPHATE SYNTHASE, CHLOROPLASTIC"/>
    <property type="match status" value="1"/>
</dbReference>
<evidence type="ECO:0000256" key="8">
    <source>
        <dbReference type="RuleBase" id="RU004395"/>
    </source>
</evidence>
<feature type="binding site" evidence="7">
    <location>
        <position position="10"/>
    </location>
    <ligand>
        <name>a divalent metal cation</name>
        <dbReference type="ChEBI" id="CHEBI:60240"/>
    </ligand>
</feature>
<dbReference type="AlphaFoldDB" id="A0A1I6M5C6"/>
<dbReference type="Pfam" id="PF02542">
    <property type="entry name" value="YgbB"/>
    <property type="match status" value="1"/>
</dbReference>
<evidence type="ECO:0000313" key="11">
    <source>
        <dbReference type="Proteomes" id="UP000199024"/>
    </source>
</evidence>
<feature type="binding site" evidence="7">
    <location>
        <begin position="10"/>
        <end position="12"/>
    </location>
    <ligand>
        <name>4-CDP-2-C-methyl-D-erythritol 2-phosphate</name>
        <dbReference type="ChEBI" id="CHEBI:57919"/>
    </ligand>
</feature>
<feature type="binding site" evidence="7">
    <location>
        <begin position="58"/>
        <end position="60"/>
    </location>
    <ligand>
        <name>4-CDP-2-C-methyl-D-erythritol 2-phosphate</name>
        <dbReference type="ChEBI" id="CHEBI:57919"/>
    </ligand>
</feature>
<dbReference type="RefSeq" id="WP_089838617.1">
    <property type="nucleotide sequence ID" value="NZ_FOZL01000001.1"/>
</dbReference>
<dbReference type="CDD" id="cd00554">
    <property type="entry name" value="MECDP_synthase"/>
    <property type="match status" value="1"/>
</dbReference>
<dbReference type="EMBL" id="FOZL01000001">
    <property type="protein sequence ID" value="SFS10722.1"/>
    <property type="molecule type" value="Genomic_DNA"/>
</dbReference>
<sequence length="205" mass="21476">MSLRIGYGFDSHAFKPGVPLVIGGLKIDHPEGLAGHSDGDVLLHAITDALLGAVSAGDIGSFFPPSDQRWKNADSSIFLATALEEIAVAGYKIVNIDTVLVLAKPKIVPISGELRERVAELLGVKPGEVGIKAKTPEGLNQDHVAVAHCTVLLESVAAPEGLARMAATAETEDELNAVVKGLVDEPRSVSALGRKLPTFDTNDLT</sequence>
<evidence type="ECO:0000256" key="5">
    <source>
        <dbReference type="ARBA" id="ARBA00023229"/>
    </source>
</evidence>
<dbReference type="GO" id="GO:0008685">
    <property type="term" value="F:2-C-methyl-D-erythritol 2,4-cyclodiphosphate synthase activity"/>
    <property type="evidence" value="ECO:0007669"/>
    <property type="project" value="UniProtKB-UniRule"/>
</dbReference>
<dbReference type="PANTHER" id="PTHR43181">
    <property type="entry name" value="2-C-METHYL-D-ERYTHRITOL 2,4-CYCLODIPHOSPHATE SYNTHASE, CHLOROPLASTIC"/>
    <property type="match status" value="1"/>
</dbReference>
<dbReference type="GO" id="GO:0019288">
    <property type="term" value="P:isopentenyl diphosphate biosynthetic process, methylerythritol 4-phosphate pathway"/>
    <property type="evidence" value="ECO:0007669"/>
    <property type="project" value="UniProtKB-UniRule"/>
</dbReference>
<evidence type="ECO:0000256" key="6">
    <source>
        <dbReference type="ARBA" id="ARBA00023239"/>
    </source>
</evidence>
<accession>A0A1I6M5C6</accession>
<comment type="caution">
    <text evidence="7">Lacks conserved residue(s) required for the propagation of feature annotation.</text>
</comment>
<name>A0A1I6M5C6_9BACT</name>
<comment type="function">
    <text evidence="7">Involved in the biosynthesis of isopentenyl diphosphate (IPP) and dimethylallyl diphosphate (DMAPP), two major building blocks of isoprenoid compounds. Catalyzes the conversion of 4-diphosphocytidyl-2-C-methyl-D-erythritol 2-phosphate (CDP-ME2P) to 2-C-methyl-D-erythritol 2,4-cyclodiphosphate (ME-CPP) with a corresponding release of cytidine 5-monophosphate (CMP).</text>
</comment>
<feature type="binding site" evidence="7">
    <location>
        <position position="12"/>
    </location>
    <ligand>
        <name>a divalent metal cation</name>
        <dbReference type="ChEBI" id="CHEBI:60240"/>
    </ligand>
</feature>
<keyword evidence="5 7" id="KW-0414">Isoprene biosynthesis</keyword>
<comment type="pathway">
    <text evidence="2 7">Isoprenoid biosynthesis; isopentenyl diphosphate biosynthesis via DXP pathway; isopentenyl diphosphate from 1-deoxy-D-xylulose 5-phosphate: step 4/6.</text>
</comment>
<comment type="catalytic activity">
    <reaction evidence="1 7 8">
        <text>4-CDP-2-C-methyl-D-erythritol 2-phosphate = 2-C-methyl-D-erythritol 2,4-cyclic diphosphate + CMP</text>
        <dbReference type="Rhea" id="RHEA:23864"/>
        <dbReference type="ChEBI" id="CHEBI:57919"/>
        <dbReference type="ChEBI" id="CHEBI:58483"/>
        <dbReference type="ChEBI" id="CHEBI:60377"/>
        <dbReference type="EC" id="4.6.1.12"/>
    </reaction>
</comment>
<dbReference type="InterPro" id="IPR003526">
    <property type="entry name" value="MECDP_synthase"/>
</dbReference>
<dbReference type="HAMAP" id="MF_00107">
    <property type="entry name" value="IspF"/>
    <property type="match status" value="1"/>
</dbReference>
<comment type="cofactor">
    <cofactor evidence="7">
        <name>a divalent metal cation</name>
        <dbReference type="ChEBI" id="CHEBI:60240"/>
    </cofactor>
    <text evidence="7">Binds 1 divalent metal cation per subunit.</text>
</comment>
<comment type="subunit">
    <text evidence="7">Homotrimer.</text>
</comment>
<evidence type="ECO:0000256" key="3">
    <source>
        <dbReference type="ARBA" id="ARBA00012579"/>
    </source>
</evidence>
<dbReference type="NCBIfam" id="TIGR00151">
    <property type="entry name" value="ispF"/>
    <property type="match status" value="1"/>
</dbReference>
<feature type="domain" description="2-C-methyl-D-erythritol 2,4-cyclodiphosphate synthase" evidence="9">
    <location>
        <begin position="3"/>
        <end position="153"/>
    </location>
</feature>
<feature type="binding site" evidence="7">
    <location>
        <begin position="36"/>
        <end position="37"/>
    </location>
    <ligand>
        <name>4-CDP-2-C-methyl-D-erythritol 2-phosphate</name>
        <dbReference type="ChEBI" id="CHEBI:57919"/>
    </ligand>
</feature>
<dbReference type="EC" id="4.6.1.12" evidence="3 7"/>
<dbReference type="Proteomes" id="UP000199024">
    <property type="component" value="Unassembled WGS sequence"/>
</dbReference>
<feature type="binding site" evidence="7">
    <location>
        <position position="44"/>
    </location>
    <ligand>
        <name>a divalent metal cation</name>
        <dbReference type="ChEBI" id="CHEBI:60240"/>
    </ligand>
</feature>
<keyword evidence="11" id="KW-1185">Reference proteome</keyword>
<organism evidence="10 11">
    <name type="scientific">Granulicella pectinivorans</name>
    <dbReference type="NCBI Taxonomy" id="474950"/>
    <lineage>
        <taxon>Bacteria</taxon>
        <taxon>Pseudomonadati</taxon>
        <taxon>Acidobacteriota</taxon>
        <taxon>Terriglobia</taxon>
        <taxon>Terriglobales</taxon>
        <taxon>Acidobacteriaceae</taxon>
        <taxon>Granulicella</taxon>
    </lineage>
</organism>
<dbReference type="InterPro" id="IPR036571">
    <property type="entry name" value="MECDP_synthase_sf"/>
</dbReference>
<dbReference type="OrthoDB" id="9806837at2"/>
<dbReference type="InterPro" id="IPR020555">
    <property type="entry name" value="MECDP_synthase_CS"/>
</dbReference>
<evidence type="ECO:0000256" key="1">
    <source>
        <dbReference type="ARBA" id="ARBA00000200"/>
    </source>
</evidence>
<keyword evidence="6 7" id="KW-0456">Lyase</keyword>
<proteinExistence type="inferred from homology"/>
<dbReference type="GO" id="GO:0046872">
    <property type="term" value="F:metal ion binding"/>
    <property type="evidence" value="ECO:0007669"/>
    <property type="project" value="UniProtKB-KW"/>
</dbReference>
<evidence type="ECO:0000259" key="9">
    <source>
        <dbReference type="Pfam" id="PF02542"/>
    </source>
</evidence>
<dbReference type="UniPathway" id="UPA00056">
    <property type="reaction ID" value="UER00095"/>
</dbReference>
<feature type="site" description="Transition state stabilizer" evidence="7">
    <location>
        <position position="36"/>
    </location>
</feature>
<comment type="similarity">
    <text evidence="7 8">Belongs to the IspF family.</text>
</comment>